<organism evidence="25 26">
    <name type="scientific">Mycobacterium branderi</name>
    <dbReference type="NCBI Taxonomy" id="43348"/>
    <lineage>
        <taxon>Bacteria</taxon>
        <taxon>Bacillati</taxon>
        <taxon>Actinomycetota</taxon>
        <taxon>Actinomycetes</taxon>
        <taxon>Mycobacteriales</taxon>
        <taxon>Mycobacteriaceae</taxon>
        <taxon>Mycobacterium</taxon>
    </lineage>
</organism>
<dbReference type="InterPro" id="IPR052365">
    <property type="entry name" value="THEM4/THEM5_acyl-CoA_thioest"/>
</dbReference>
<protein>
    <recommendedName>
        <fullName evidence="17">Acyl-coenzyme A thioesterase THEM4</fullName>
        <ecNumber evidence="16">3.1.2.2</ecNumber>
    </recommendedName>
    <alternativeName>
        <fullName evidence="18">Thioesterase superfamily member 4</fullName>
    </alternativeName>
</protein>
<keyword evidence="12" id="KW-0966">Cell projection</keyword>
<keyword evidence="4" id="KW-1003">Cell membrane</keyword>
<evidence type="ECO:0000256" key="20">
    <source>
        <dbReference type="ARBA" id="ARBA00047734"/>
    </source>
</evidence>
<keyword evidence="11" id="KW-0472">Membrane</keyword>
<dbReference type="InterPro" id="IPR006683">
    <property type="entry name" value="Thioestr_dom"/>
</dbReference>
<comment type="subcellular location">
    <subcellularLocation>
        <location evidence="3">Cell projection</location>
        <location evidence="3">Ruffle membrane</location>
    </subcellularLocation>
    <subcellularLocation>
        <location evidence="2">Cytoplasm</location>
    </subcellularLocation>
    <subcellularLocation>
        <location evidence="1">Membrane</location>
        <topology evidence="1">Peripheral membrane protein</topology>
    </subcellularLocation>
</comment>
<dbReference type="GO" id="GO:0016787">
    <property type="term" value="F:hydrolase activity"/>
    <property type="evidence" value="ECO:0007669"/>
    <property type="project" value="UniProtKB-KW"/>
</dbReference>
<keyword evidence="8" id="KW-0276">Fatty acid metabolism</keyword>
<comment type="catalytic activity">
    <reaction evidence="14">
        <text>(9Z)-octadecenoyl-CoA + H2O = (9Z)-octadecenoate + CoA + H(+)</text>
        <dbReference type="Rhea" id="RHEA:40139"/>
        <dbReference type="ChEBI" id="CHEBI:15377"/>
        <dbReference type="ChEBI" id="CHEBI:15378"/>
        <dbReference type="ChEBI" id="CHEBI:30823"/>
        <dbReference type="ChEBI" id="CHEBI:57287"/>
        <dbReference type="ChEBI" id="CHEBI:57387"/>
    </reaction>
    <physiologicalReaction direction="left-to-right" evidence="14">
        <dbReference type="Rhea" id="RHEA:40140"/>
    </physiologicalReaction>
</comment>
<proteinExistence type="inferred from homology"/>
<comment type="catalytic activity">
    <reaction evidence="13">
        <text>(5Z,8Z,11Z,14Z)-eicosatetraenoyl-CoA + H2O = (5Z,8Z,11Z,14Z)-eicosatetraenoate + CoA + H(+)</text>
        <dbReference type="Rhea" id="RHEA:40151"/>
        <dbReference type="ChEBI" id="CHEBI:15377"/>
        <dbReference type="ChEBI" id="CHEBI:15378"/>
        <dbReference type="ChEBI" id="CHEBI:32395"/>
        <dbReference type="ChEBI" id="CHEBI:57287"/>
        <dbReference type="ChEBI" id="CHEBI:57368"/>
    </reaction>
    <physiologicalReaction direction="left-to-right" evidence="13">
        <dbReference type="Rhea" id="RHEA:40152"/>
    </physiologicalReaction>
</comment>
<evidence type="ECO:0000256" key="5">
    <source>
        <dbReference type="ARBA" id="ARBA00022490"/>
    </source>
</evidence>
<dbReference type="Proteomes" id="UP000192441">
    <property type="component" value="Unassembled WGS sequence"/>
</dbReference>
<keyword evidence="9" id="KW-0809">Transit peptide</keyword>
<dbReference type="Gene3D" id="3.10.129.10">
    <property type="entry name" value="Hotdog Thioesterase"/>
    <property type="match status" value="1"/>
</dbReference>
<evidence type="ECO:0000256" key="6">
    <source>
        <dbReference type="ARBA" id="ARBA00022703"/>
    </source>
</evidence>
<evidence type="ECO:0000256" key="19">
    <source>
        <dbReference type="ARBA" id="ARBA00047588"/>
    </source>
</evidence>
<evidence type="ECO:0000256" key="3">
    <source>
        <dbReference type="ARBA" id="ARBA00004632"/>
    </source>
</evidence>
<comment type="similarity">
    <text evidence="15">Belongs to the THEM4/THEM5 thioesterase family.</text>
</comment>
<sequence length="157" mass="17281">MYAPASATGVLLCHGCRDLNRCRMGLQRETLRSDGVVVSELMCPPDSEGGPNVAHGGWTAGMLDELVGHTMMLRGEFAVTGTLEVVFHKPMPIELPLIATAQIERREGRKAFVSARIELASSRALLASAKAIMVLRPANHFERHEQWLQTQVNHEPQ</sequence>
<keyword evidence="10" id="KW-0443">Lipid metabolism</keyword>
<evidence type="ECO:0000256" key="9">
    <source>
        <dbReference type="ARBA" id="ARBA00022946"/>
    </source>
</evidence>
<evidence type="ECO:0000256" key="15">
    <source>
        <dbReference type="ARBA" id="ARBA00038456"/>
    </source>
</evidence>
<dbReference type="GO" id="GO:0006631">
    <property type="term" value="P:fatty acid metabolic process"/>
    <property type="evidence" value="ECO:0007669"/>
    <property type="project" value="UniProtKB-KW"/>
</dbReference>
<keyword evidence="7" id="KW-0378">Hydrolase</keyword>
<dbReference type="SUPFAM" id="SSF54637">
    <property type="entry name" value="Thioesterase/thiol ester dehydrase-isomerase"/>
    <property type="match status" value="1"/>
</dbReference>
<dbReference type="PANTHER" id="PTHR12418:SF19">
    <property type="entry name" value="ACYL-COENZYME A THIOESTERASE THEM4"/>
    <property type="match status" value="1"/>
</dbReference>
<keyword evidence="6" id="KW-0053">Apoptosis</keyword>
<evidence type="ECO:0000256" key="17">
    <source>
        <dbReference type="ARBA" id="ARBA00040123"/>
    </source>
</evidence>
<gene>
    <name evidence="25" type="ORF">BST20_26040</name>
</gene>
<evidence type="ECO:0000256" key="16">
    <source>
        <dbReference type="ARBA" id="ARBA00038848"/>
    </source>
</evidence>
<evidence type="ECO:0000256" key="1">
    <source>
        <dbReference type="ARBA" id="ARBA00004170"/>
    </source>
</evidence>
<evidence type="ECO:0000256" key="13">
    <source>
        <dbReference type="ARBA" id="ARBA00035852"/>
    </source>
</evidence>
<evidence type="ECO:0000256" key="10">
    <source>
        <dbReference type="ARBA" id="ARBA00023098"/>
    </source>
</evidence>
<evidence type="ECO:0000256" key="7">
    <source>
        <dbReference type="ARBA" id="ARBA00022801"/>
    </source>
</evidence>
<comment type="catalytic activity">
    <reaction evidence="21">
        <text>decanoyl-CoA + H2O = decanoate + CoA + H(+)</text>
        <dbReference type="Rhea" id="RHEA:40059"/>
        <dbReference type="ChEBI" id="CHEBI:15377"/>
        <dbReference type="ChEBI" id="CHEBI:15378"/>
        <dbReference type="ChEBI" id="CHEBI:27689"/>
        <dbReference type="ChEBI" id="CHEBI:57287"/>
        <dbReference type="ChEBI" id="CHEBI:61430"/>
    </reaction>
    <physiologicalReaction direction="left-to-right" evidence="21">
        <dbReference type="Rhea" id="RHEA:40060"/>
    </physiologicalReaction>
</comment>
<reference evidence="25 26" key="1">
    <citation type="submission" date="2016-12" db="EMBL/GenBank/DDBJ databases">
        <title>The new phylogeny of genus Mycobacterium.</title>
        <authorList>
            <person name="Tortoli E."/>
            <person name="Trovato A."/>
            <person name="Cirillo D.M."/>
        </authorList>
    </citation>
    <scope>NUCLEOTIDE SEQUENCE [LARGE SCALE GENOMIC DNA]</scope>
    <source>
        <strain evidence="25 26">DSM 44624</strain>
    </source>
</reference>
<evidence type="ECO:0000259" key="24">
    <source>
        <dbReference type="Pfam" id="PF03061"/>
    </source>
</evidence>
<dbReference type="GO" id="GO:0005737">
    <property type="term" value="C:cytoplasm"/>
    <property type="evidence" value="ECO:0007669"/>
    <property type="project" value="UniProtKB-SubCell"/>
</dbReference>
<evidence type="ECO:0000256" key="11">
    <source>
        <dbReference type="ARBA" id="ARBA00023136"/>
    </source>
</evidence>
<comment type="catalytic activity">
    <reaction evidence="20">
        <text>hexadecanoyl-CoA + H2O = hexadecanoate + CoA + H(+)</text>
        <dbReference type="Rhea" id="RHEA:16645"/>
        <dbReference type="ChEBI" id="CHEBI:7896"/>
        <dbReference type="ChEBI" id="CHEBI:15377"/>
        <dbReference type="ChEBI" id="CHEBI:15378"/>
        <dbReference type="ChEBI" id="CHEBI:57287"/>
        <dbReference type="ChEBI" id="CHEBI:57379"/>
        <dbReference type="EC" id="3.1.2.2"/>
    </reaction>
    <physiologicalReaction direction="left-to-right" evidence="20">
        <dbReference type="Rhea" id="RHEA:16646"/>
    </physiologicalReaction>
</comment>
<evidence type="ECO:0000256" key="4">
    <source>
        <dbReference type="ARBA" id="ARBA00022475"/>
    </source>
</evidence>
<evidence type="ECO:0000256" key="21">
    <source>
        <dbReference type="ARBA" id="ARBA00047969"/>
    </source>
</evidence>
<accession>A0AA91LSD8</accession>
<name>A0AA91LSD8_9MYCO</name>
<evidence type="ECO:0000313" key="26">
    <source>
        <dbReference type="Proteomes" id="UP000192441"/>
    </source>
</evidence>
<dbReference type="CDD" id="cd03443">
    <property type="entry name" value="PaaI_thioesterase"/>
    <property type="match status" value="1"/>
</dbReference>
<evidence type="ECO:0000256" key="18">
    <source>
        <dbReference type="ARBA" id="ARBA00043210"/>
    </source>
</evidence>
<evidence type="ECO:0000256" key="23">
    <source>
        <dbReference type="ARBA" id="ARBA00048180"/>
    </source>
</evidence>
<evidence type="ECO:0000313" key="25">
    <source>
        <dbReference type="EMBL" id="ORA31888.1"/>
    </source>
</evidence>
<feature type="domain" description="Thioesterase" evidence="24">
    <location>
        <begin position="52"/>
        <end position="119"/>
    </location>
</feature>
<evidence type="ECO:0000256" key="2">
    <source>
        <dbReference type="ARBA" id="ARBA00004496"/>
    </source>
</evidence>
<evidence type="ECO:0000256" key="22">
    <source>
        <dbReference type="ARBA" id="ARBA00048074"/>
    </source>
</evidence>
<dbReference type="Pfam" id="PF03061">
    <property type="entry name" value="4HBT"/>
    <property type="match status" value="1"/>
</dbReference>
<dbReference type="EMBL" id="MVHM01000027">
    <property type="protein sequence ID" value="ORA31888.1"/>
    <property type="molecule type" value="Genomic_DNA"/>
</dbReference>
<comment type="catalytic activity">
    <reaction evidence="22">
        <text>dodecanoyl-CoA + H2O = dodecanoate + CoA + H(+)</text>
        <dbReference type="Rhea" id="RHEA:30135"/>
        <dbReference type="ChEBI" id="CHEBI:15377"/>
        <dbReference type="ChEBI" id="CHEBI:15378"/>
        <dbReference type="ChEBI" id="CHEBI:18262"/>
        <dbReference type="ChEBI" id="CHEBI:57287"/>
        <dbReference type="ChEBI" id="CHEBI:57375"/>
    </reaction>
    <physiologicalReaction direction="left-to-right" evidence="22">
        <dbReference type="Rhea" id="RHEA:30136"/>
    </physiologicalReaction>
</comment>
<dbReference type="PANTHER" id="PTHR12418">
    <property type="entry name" value="ACYL-COENZYME A THIOESTERASE THEM4"/>
    <property type="match status" value="1"/>
</dbReference>
<dbReference type="InterPro" id="IPR029069">
    <property type="entry name" value="HotDog_dom_sf"/>
</dbReference>
<evidence type="ECO:0000256" key="8">
    <source>
        <dbReference type="ARBA" id="ARBA00022832"/>
    </source>
</evidence>
<dbReference type="AlphaFoldDB" id="A0AA91LSD8"/>
<evidence type="ECO:0000256" key="14">
    <source>
        <dbReference type="ARBA" id="ARBA00037002"/>
    </source>
</evidence>
<dbReference type="EC" id="3.1.2.2" evidence="16"/>
<comment type="catalytic activity">
    <reaction evidence="19">
        <text>octanoyl-CoA + H2O = octanoate + CoA + H(+)</text>
        <dbReference type="Rhea" id="RHEA:30143"/>
        <dbReference type="ChEBI" id="CHEBI:15377"/>
        <dbReference type="ChEBI" id="CHEBI:15378"/>
        <dbReference type="ChEBI" id="CHEBI:25646"/>
        <dbReference type="ChEBI" id="CHEBI:57287"/>
        <dbReference type="ChEBI" id="CHEBI:57386"/>
    </reaction>
    <physiologicalReaction direction="left-to-right" evidence="19">
        <dbReference type="Rhea" id="RHEA:30144"/>
    </physiologicalReaction>
</comment>
<comment type="caution">
    <text evidence="25">The sequence shown here is derived from an EMBL/GenBank/DDBJ whole genome shotgun (WGS) entry which is preliminary data.</text>
</comment>
<evidence type="ECO:0000256" key="12">
    <source>
        <dbReference type="ARBA" id="ARBA00023273"/>
    </source>
</evidence>
<keyword evidence="5" id="KW-0963">Cytoplasm</keyword>
<dbReference type="GO" id="GO:0016020">
    <property type="term" value="C:membrane"/>
    <property type="evidence" value="ECO:0007669"/>
    <property type="project" value="UniProtKB-SubCell"/>
</dbReference>
<comment type="catalytic activity">
    <reaction evidence="23">
        <text>tetradecanoyl-CoA + H2O = tetradecanoate + CoA + H(+)</text>
        <dbReference type="Rhea" id="RHEA:40119"/>
        <dbReference type="ChEBI" id="CHEBI:15377"/>
        <dbReference type="ChEBI" id="CHEBI:15378"/>
        <dbReference type="ChEBI" id="CHEBI:30807"/>
        <dbReference type="ChEBI" id="CHEBI:57287"/>
        <dbReference type="ChEBI" id="CHEBI:57385"/>
    </reaction>
    <physiologicalReaction direction="left-to-right" evidence="23">
        <dbReference type="Rhea" id="RHEA:40120"/>
    </physiologicalReaction>
</comment>